<accession>A0AAP0QXM9</accession>
<evidence type="ECO:0000313" key="2">
    <source>
        <dbReference type="Proteomes" id="UP001428341"/>
    </source>
</evidence>
<reference evidence="1 2" key="1">
    <citation type="submission" date="2024-05" db="EMBL/GenBank/DDBJ databases">
        <title>Haplotype-resolved chromosome-level genome assembly of Huyou (Citrus changshanensis).</title>
        <authorList>
            <person name="Miao C."/>
            <person name="Chen W."/>
            <person name="Wu Y."/>
            <person name="Wang L."/>
            <person name="Zhao S."/>
            <person name="Grierson D."/>
            <person name="Xu C."/>
            <person name="Chen K."/>
        </authorList>
    </citation>
    <scope>NUCLEOTIDE SEQUENCE [LARGE SCALE GENOMIC DNA]</scope>
    <source>
        <strain evidence="1">01-14</strain>
        <tissue evidence="1">Leaf</tissue>
    </source>
</reference>
<proteinExistence type="predicted"/>
<organism evidence="1 2">
    <name type="scientific">Citrus x changshan-huyou</name>
    <dbReference type="NCBI Taxonomy" id="2935761"/>
    <lineage>
        <taxon>Eukaryota</taxon>
        <taxon>Viridiplantae</taxon>
        <taxon>Streptophyta</taxon>
        <taxon>Embryophyta</taxon>
        <taxon>Tracheophyta</taxon>
        <taxon>Spermatophyta</taxon>
        <taxon>Magnoliopsida</taxon>
        <taxon>eudicotyledons</taxon>
        <taxon>Gunneridae</taxon>
        <taxon>Pentapetalae</taxon>
        <taxon>rosids</taxon>
        <taxon>malvids</taxon>
        <taxon>Sapindales</taxon>
        <taxon>Rutaceae</taxon>
        <taxon>Aurantioideae</taxon>
        <taxon>Citrus</taxon>
    </lineage>
</organism>
<evidence type="ECO:0000313" key="1">
    <source>
        <dbReference type="EMBL" id="KAK9221801.1"/>
    </source>
</evidence>
<comment type="caution">
    <text evidence="1">The sequence shown here is derived from an EMBL/GenBank/DDBJ whole genome shotgun (WGS) entry which is preliminary data.</text>
</comment>
<gene>
    <name evidence="1" type="ORF">WN944_010230</name>
</gene>
<keyword evidence="2" id="KW-1185">Reference proteome</keyword>
<protein>
    <submittedName>
        <fullName evidence="1">Uncharacterized protein</fullName>
    </submittedName>
</protein>
<sequence length="66" mass="7220">MAFLFVDYLLDVFVKNPAAAIRILALRTPSNNEEQAGDGGAVAIVSRNTVMASSDDDAIEGWYWSR</sequence>
<name>A0AAP0QXM9_9ROSI</name>
<dbReference type="AlphaFoldDB" id="A0AAP0QXM9"/>
<dbReference type="EMBL" id="JBCGBO010000002">
    <property type="protein sequence ID" value="KAK9221801.1"/>
    <property type="molecule type" value="Genomic_DNA"/>
</dbReference>
<dbReference type="Proteomes" id="UP001428341">
    <property type="component" value="Unassembled WGS sequence"/>
</dbReference>